<dbReference type="Gene3D" id="3.60.10.10">
    <property type="entry name" value="Endonuclease/exonuclease/phosphatase"/>
    <property type="match status" value="1"/>
</dbReference>
<feature type="domain" description="Endonuclease/exonuclease/phosphatase" evidence="1">
    <location>
        <begin position="46"/>
        <end position="209"/>
    </location>
</feature>
<organism evidence="2">
    <name type="scientific">Cacopsylla melanoneura</name>
    <dbReference type="NCBI Taxonomy" id="428564"/>
    <lineage>
        <taxon>Eukaryota</taxon>
        <taxon>Metazoa</taxon>
        <taxon>Ecdysozoa</taxon>
        <taxon>Arthropoda</taxon>
        <taxon>Hexapoda</taxon>
        <taxon>Insecta</taxon>
        <taxon>Pterygota</taxon>
        <taxon>Neoptera</taxon>
        <taxon>Paraneoptera</taxon>
        <taxon>Hemiptera</taxon>
        <taxon>Sternorrhyncha</taxon>
        <taxon>Psylloidea</taxon>
        <taxon>Psyllidae</taxon>
        <taxon>Psyllinae</taxon>
        <taxon>Cacopsylla</taxon>
    </lineage>
</organism>
<evidence type="ECO:0000313" key="2">
    <source>
        <dbReference type="EMBL" id="CAG6783586.1"/>
    </source>
</evidence>
<dbReference type="EMBL" id="HBUF01633198">
    <property type="protein sequence ID" value="CAG6783586.1"/>
    <property type="molecule type" value="Transcribed_RNA"/>
</dbReference>
<dbReference type="InterPro" id="IPR036691">
    <property type="entry name" value="Endo/exonu/phosph_ase_sf"/>
</dbReference>
<dbReference type="Pfam" id="PF03372">
    <property type="entry name" value="Exo_endo_phos"/>
    <property type="match status" value="1"/>
</dbReference>
<sequence length="538" mass="61301">MPNAHLQSHHSRTLTVLHQNVQSIKNKIPGLEVFLSDLNKTHSITPEVLCFTETWMSESNHQTINLPGYVNLSSYFRTNQDGGGVSIFVRDHLNFVPIEINVPPVQLSFEYTAIKLRAHDITIVTIYRSNNPRSDIDIFFAQFDLLLQKTWKSRYLLVTGDFNINLLSTSADRTRFLTLIKLFNLRPSVKTSTRVTSKTSSCIDNILINFPIKNILNKETNIFSGIGDHKFAQVASFTIGSINEVKKVITRKFEDSKIELFKQRLSAADFSRGETASTSTNKMASFYDIFLGIFNEHFPFKITNVNLKQRKDWITPGIVKSCAKKRALFELTRLSTDQMVHEYYRNYNKILQKVIRSAKRLHTINHINKAPPNKKIKAVWDVIASFSKSKQRKYTEFKIRHQGVGSELSDPHKVAECFNTFFVEGTVATPQTGSHIVSPQPTLQNPHHVRLSVPTHPSLLTSFSQPILISHHTTSSSVHQYTPHSHSHLSYLWDSNFANHPASFILESTNATEIIKITNNFINKRSYGVDTVPILTYS</sequence>
<accession>A0A8D9BGS2</accession>
<dbReference type="PANTHER" id="PTHR47510">
    <property type="entry name" value="REVERSE TRANSCRIPTASE DOMAIN-CONTAINING PROTEIN"/>
    <property type="match status" value="1"/>
</dbReference>
<evidence type="ECO:0000259" key="1">
    <source>
        <dbReference type="Pfam" id="PF03372"/>
    </source>
</evidence>
<dbReference type="PANTHER" id="PTHR47510:SF3">
    <property type="entry name" value="ENDO_EXONUCLEASE_PHOSPHATASE DOMAIN-CONTAINING PROTEIN"/>
    <property type="match status" value="1"/>
</dbReference>
<name>A0A8D9BGS2_9HEMI</name>
<protein>
    <recommendedName>
        <fullName evidence="1">Endonuclease/exonuclease/phosphatase domain-containing protein</fullName>
    </recommendedName>
</protein>
<dbReference type="GO" id="GO:0003824">
    <property type="term" value="F:catalytic activity"/>
    <property type="evidence" value="ECO:0007669"/>
    <property type="project" value="InterPro"/>
</dbReference>
<dbReference type="SUPFAM" id="SSF56219">
    <property type="entry name" value="DNase I-like"/>
    <property type="match status" value="1"/>
</dbReference>
<proteinExistence type="predicted"/>
<dbReference type="AlphaFoldDB" id="A0A8D9BGS2"/>
<reference evidence="2" key="1">
    <citation type="submission" date="2021-05" db="EMBL/GenBank/DDBJ databases">
        <authorList>
            <person name="Alioto T."/>
            <person name="Alioto T."/>
            <person name="Gomez Garrido J."/>
        </authorList>
    </citation>
    <scope>NUCLEOTIDE SEQUENCE</scope>
</reference>
<dbReference type="InterPro" id="IPR005135">
    <property type="entry name" value="Endo/exonuclease/phosphatase"/>
</dbReference>